<name>A0ABW3BR50_9FLAO</name>
<evidence type="ECO:0000313" key="1">
    <source>
        <dbReference type="EMBL" id="MFD0834517.1"/>
    </source>
</evidence>
<gene>
    <name evidence="1" type="ORF">ACFQ0I_01970</name>
</gene>
<evidence type="ECO:0000313" key="2">
    <source>
        <dbReference type="Proteomes" id="UP001597011"/>
    </source>
</evidence>
<protein>
    <recommendedName>
        <fullName evidence="3">Prophage protein DUF1660</fullName>
    </recommendedName>
</protein>
<reference evidence="2" key="1">
    <citation type="journal article" date="2019" name="Int. J. Syst. Evol. Microbiol.">
        <title>The Global Catalogue of Microorganisms (GCM) 10K type strain sequencing project: providing services to taxonomists for standard genome sequencing and annotation.</title>
        <authorList>
            <consortium name="The Broad Institute Genomics Platform"/>
            <consortium name="The Broad Institute Genome Sequencing Center for Infectious Disease"/>
            <person name="Wu L."/>
            <person name="Ma J."/>
        </authorList>
    </citation>
    <scope>NUCLEOTIDE SEQUENCE [LARGE SCALE GENOMIC DNA]</scope>
    <source>
        <strain evidence="2">CCUG 60529</strain>
    </source>
</reference>
<evidence type="ECO:0008006" key="3">
    <source>
        <dbReference type="Google" id="ProtNLM"/>
    </source>
</evidence>
<accession>A0ABW3BR50</accession>
<proteinExistence type="predicted"/>
<sequence length="82" mass="9715">MKNIQCLVFGHDYEVTRNVTYHVKEYSCINCQKQLTTNGNGKLVELTPKYKEINDVLERIHQKRISKTNRQKFNCDLLVFSH</sequence>
<keyword evidence="2" id="KW-1185">Reference proteome</keyword>
<comment type="caution">
    <text evidence="1">The sequence shown here is derived from an EMBL/GenBank/DDBJ whole genome shotgun (WGS) entry which is preliminary data.</text>
</comment>
<dbReference type="RefSeq" id="WP_379938871.1">
    <property type="nucleotide sequence ID" value="NZ_JBHTIB010000002.1"/>
</dbReference>
<dbReference type="EMBL" id="JBHTIB010000002">
    <property type="protein sequence ID" value="MFD0834517.1"/>
    <property type="molecule type" value="Genomic_DNA"/>
</dbReference>
<organism evidence="1 2">
    <name type="scientific">Mariniflexile aquimaris</name>
    <dbReference type="NCBI Taxonomy" id="881009"/>
    <lineage>
        <taxon>Bacteria</taxon>
        <taxon>Pseudomonadati</taxon>
        <taxon>Bacteroidota</taxon>
        <taxon>Flavobacteriia</taxon>
        <taxon>Flavobacteriales</taxon>
        <taxon>Flavobacteriaceae</taxon>
        <taxon>Mariniflexile</taxon>
    </lineage>
</organism>
<dbReference type="Proteomes" id="UP001597011">
    <property type="component" value="Unassembled WGS sequence"/>
</dbReference>